<organism evidence="3 4">
    <name type="scientific">Pendulispora brunnea</name>
    <dbReference type="NCBI Taxonomy" id="2905690"/>
    <lineage>
        <taxon>Bacteria</taxon>
        <taxon>Pseudomonadati</taxon>
        <taxon>Myxococcota</taxon>
        <taxon>Myxococcia</taxon>
        <taxon>Myxococcales</taxon>
        <taxon>Sorangiineae</taxon>
        <taxon>Pendulisporaceae</taxon>
        <taxon>Pendulispora</taxon>
    </lineage>
</organism>
<keyword evidence="2" id="KW-1133">Transmembrane helix</keyword>
<evidence type="ECO:0008006" key="5">
    <source>
        <dbReference type="Google" id="ProtNLM"/>
    </source>
</evidence>
<feature type="transmembrane region" description="Helical" evidence="2">
    <location>
        <begin position="56"/>
        <end position="74"/>
    </location>
</feature>
<accession>A0ABZ2KKN3</accession>
<evidence type="ECO:0000256" key="2">
    <source>
        <dbReference type="SAM" id="Phobius"/>
    </source>
</evidence>
<feature type="transmembrane region" description="Helical" evidence="2">
    <location>
        <begin position="291"/>
        <end position="312"/>
    </location>
</feature>
<feature type="transmembrane region" description="Helical" evidence="2">
    <location>
        <begin position="151"/>
        <end position="170"/>
    </location>
</feature>
<keyword evidence="4" id="KW-1185">Reference proteome</keyword>
<feature type="transmembrane region" description="Helical" evidence="2">
    <location>
        <begin position="401"/>
        <end position="422"/>
    </location>
</feature>
<feature type="compositionally biased region" description="Basic and acidic residues" evidence="1">
    <location>
        <begin position="1"/>
        <end position="37"/>
    </location>
</feature>
<name>A0ABZ2KKN3_9BACT</name>
<evidence type="ECO:0000256" key="1">
    <source>
        <dbReference type="SAM" id="MobiDB-lite"/>
    </source>
</evidence>
<dbReference type="Proteomes" id="UP001379533">
    <property type="component" value="Chromosome"/>
</dbReference>
<reference evidence="3 4" key="1">
    <citation type="submission" date="2021-12" db="EMBL/GenBank/DDBJ databases">
        <title>Discovery of the Pendulisporaceae a myxobacterial family with distinct sporulation behavior and unique specialized metabolism.</title>
        <authorList>
            <person name="Garcia R."/>
            <person name="Popoff A."/>
            <person name="Bader C.D."/>
            <person name="Loehr J."/>
            <person name="Walesch S."/>
            <person name="Walt C."/>
            <person name="Boldt J."/>
            <person name="Bunk B."/>
            <person name="Haeckl F.J.F.P.J."/>
            <person name="Gunesch A.P."/>
            <person name="Birkelbach J."/>
            <person name="Nuebel U."/>
            <person name="Pietschmann T."/>
            <person name="Bach T."/>
            <person name="Mueller R."/>
        </authorList>
    </citation>
    <scope>NUCLEOTIDE SEQUENCE [LARGE SCALE GENOMIC DNA]</scope>
    <source>
        <strain evidence="3 4">MSr12523</strain>
    </source>
</reference>
<feature type="transmembrane region" description="Helical" evidence="2">
    <location>
        <begin position="205"/>
        <end position="225"/>
    </location>
</feature>
<feature type="region of interest" description="Disordered" evidence="1">
    <location>
        <begin position="1"/>
        <end position="40"/>
    </location>
</feature>
<feature type="transmembrane region" description="Helical" evidence="2">
    <location>
        <begin position="453"/>
        <end position="473"/>
    </location>
</feature>
<feature type="transmembrane region" description="Helical" evidence="2">
    <location>
        <begin position="374"/>
        <end position="394"/>
    </location>
</feature>
<dbReference type="RefSeq" id="WP_394848262.1">
    <property type="nucleotide sequence ID" value="NZ_CP089982.1"/>
</dbReference>
<evidence type="ECO:0000313" key="4">
    <source>
        <dbReference type="Proteomes" id="UP001379533"/>
    </source>
</evidence>
<proteinExistence type="predicted"/>
<gene>
    <name evidence="3" type="ORF">LZC95_12445</name>
</gene>
<dbReference type="EMBL" id="CP089982">
    <property type="protein sequence ID" value="WXA97640.1"/>
    <property type="molecule type" value="Genomic_DNA"/>
</dbReference>
<sequence>MTETEIQKERQTERPSETESAKSETSANERAKERASEGESLLQRWLRPGTRARRRIVALGIYLVCVVTFAIVAGKPRIAEHTPFNHYALVANAWLHGRQDLPGGAPHYAQGNDFAEFEGKTYISFPPFPAVLMVPFVAIAGSPEEFRDGQFIIWLAGIGPALLFLILEKLRDQGRSEWGETFNATLALIFAFGTVYFFTAVQGTVWFAAHVVGVGLAAAYMLVAIDAQRPWLAGLLCACGWATRPTLLLTSIFFALEALRVSCEDKGGLPTEGTFLERARETLRRLDVGAFLRKCIPFAVPILGAFAILSWMNSTRFHTMSPFAGHEFLGIRWRPRIDKWGLFGYHYFAKNLGIMLTSLPWFPPAGARGHGAPFQINLHGLALWFTTPLYFWLFRPKKATWLYGALAITAGACALMNALYQNSGWLQFGYRFSNDYAILLFIMLALGGRKPGLGFQVAAIWGIGWNLFGAMTFDRGGPASQYYFAEGTQSVIYQPD</sequence>
<protein>
    <recommendedName>
        <fullName evidence="5">Dolichyl-phosphate-mannose--protein mannosyltransferase</fullName>
    </recommendedName>
</protein>
<evidence type="ECO:0000313" key="3">
    <source>
        <dbReference type="EMBL" id="WXA97640.1"/>
    </source>
</evidence>
<feature type="transmembrane region" description="Helical" evidence="2">
    <location>
        <begin position="232"/>
        <end position="256"/>
    </location>
</feature>
<keyword evidence="2" id="KW-0472">Membrane</keyword>
<feature type="transmembrane region" description="Helical" evidence="2">
    <location>
        <begin position="342"/>
        <end position="362"/>
    </location>
</feature>
<keyword evidence="2" id="KW-0812">Transmembrane</keyword>
<feature type="transmembrane region" description="Helical" evidence="2">
    <location>
        <begin position="182"/>
        <end position="199"/>
    </location>
</feature>